<evidence type="ECO:0000259" key="8">
    <source>
        <dbReference type="Pfam" id="PF04136"/>
    </source>
</evidence>
<dbReference type="InterPro" id="IPR016159">
    <property type="entry name" value="Cullin_repeat-like_dom_sf"/>
</dbReference>
<name>A0ABD2JUC9_9BILA</name>
<accession>A0ABD2JUC9</accession>
<evidence type="ECO:0000256" key="1">
    <source>
        <dbReference type="ARBA" id="ARBA00006756"/>
    </source>
</evidence>
<dbReference type="SUPFAM" id="SSF74788">
    <property type="entry name" value="Cullin repeat-like"/>
    <property type="match status" value="1"/>
</dbReference>
<keyword evidence="5" id="KW-0653">Protein transport</keyword>
<feature type="compositionally biased region" description="Low complexity" evidence="6">
    <location>
        <begin position="265"/>
        <end position="278"/>
    </location>
</feature>
<evidence type="ECO:0000259" key="7">
    <source>
        <dbReference type="Pfam" id="PF03081"/>
    </source>
</evidence>
<protein>
    <recommendedName>
        <fullName evidence="4 5">Exocyst complex component 7</fullName>
    </recommendedName>
    <alternativeName>
        <fullName evidence="5">Exocyst complex component Exo70</fullName>
    </alternativeName>
</protein>
<evidence type="ECO:0000256" key="5">
    <source>
        <dbReference type="RuleBase" id="RU365026"/>
    </source>
</evidence>
<feature type="region of interest" description="Disordered" evidence="6">
    <location>
        <begin position="312"/>
        <end position="365"/>
    </location>
</feature>
<organism evidence="9 10">
    <name type="scientific">Heterodera trifolii</name>
    <dbReference type="NCBI Taxonomy" id="157864"/>
    <lineage>
        <taxon>Eukaryota</taxon>
        <taxon>Metazoa</taxon>
        <taxon>Ecdysozoa</taxon>
        <taxon>Nematoda</taxon>
        <taxon>Chromadorea</taxon>
        <taxon>Rhabditida</taxon>
        <taxon>Tylenchina</taxon>
        <taxon>Tylenchomorpha</taxon>
        <taxon>Tylenchoidea</taxon>
        <taxon>Heteroderidae</taxon>
        <taxon>Heteroderinae</taxon>
        <taxon>Heterodera</taxon>
    </lineage>
</organism>
<sequence length="785" mass="88211">MTSSAAKIGGGASVEELNQLLSKDEEWLSSFQGILEKSATLTGSVCSLMDNFQERIDSLSTNVQTLVAKSSVIQKEQQNIRKLLSTVDATIQFHGKTTVLENTIRDGGNVLLNIDDYLEKMRNLKEAIAFFATHPVYRNHEHIKQIYEIGCANIESEFGNLVRTSCVPVDPTKVFEYLDDDYEMPSFRLSSFVTLRDTQRIHKMASWLLDNDDDAVCTNFLHFYAQYRAENMMKPLRTIADQIGANNRSPKATFIKAREKPDQIGPNNGSLNGGNKLSNALRYGGRPINTVQQRAAVKLRWRGKNLGKIVEKLDEETNDDDDQKNDHPDKRETMRKGEKGKDGRQKQSNDEIVEGKEKNASEKGEAVNKDQFATTVFRIFALKKVASRIADTADQAHRDNAIVVVLFMCSTILVLIQVETNLCSTMFQNVKIEVEVLRQIVFDPIGRVLAQTQKVVDAYEGNFAALLPLIKFLVRHANQFAALSENVGQRGLYNSLQSSLFSKCVQLIRLHIDRLSSGQIGGRFVPEDGNVHPVSSGTVNFLKLLVQHQKLLVQIFQRAIADEQMQQQLLAGGINDQTNATTTATASTPSMASSASKLFIQILMGLQKNLQQKCGAYSDLYLAGLFMFNNLGYIVQCCTKDKQLYAILQQHQPKLLSTCEAEAEKFLQQYLESWGKIGALFAPPGNSDGWETSGEQQRKAVKAVFTAFNRDFDTIIESQKHFCLADKTAADDVRTRIKKIVLRPFIEFSTRNSRECSELFETDRQLKYDAETIEMVIDSLFYATF</sequence>
<dbReference type="GO" id="GO:0015031">
    <property type="term" value="P:protein transport"/>
    <property type="evidence" value="ECO:0007669"/>
    <property type="project" value="UniProtKB-KW"/>
</dbReference>
<dbReference type="InterPro" id="IPR004140">
    <property type="entry name" value="Exo70"/>
</dbReference>
<comment type="similarity">
    <text evidence="1 5">Belongs to the EXO70 family.</text>
</comment>
<reference evidence="9 10" key="1">
    <citation type="submission" date="2024-10" db="EMBL/GenBank/DDBJ databases">
        <authorList>
            <person name="Kim D."/>
        </authorList>
    </citation>
    <scope>NUCLEOTIDE SEQUENCE [LARGE SCALE GENOMIC DNA]</scope>
    <source>
        <strain evidence="9">BH-2024</strain>
    </source>
</reference>
<evidence type="ECO:0000256" key="6">
    <source>
        <dbReference type="SAM" id="MobiDB-lite"/>
    </source>
</evidence>
<evidence type="ECO:0000256" key="2">
    <source>
        <dbReference type="ARBA" id="ARBA00022448"/>
    </source>
</evidence>
<keyword evidence="2 5" id="KW-0813">Transport</keyword>
<dbReference type="GO" id="GO:0006887">
    <property type="term" value="P:exocytosis"/>
    <property type="evidence" value="ECO:0007669"/>
    <property type="project" value="UniProtKB-KW"/>
</dbReference>
<evidence type="ECO:0000313" key="10">
    <source>
        <dbReference type="Proteomes" id="UP001620626"/>
    </source>
</evidence>
<dbReference type="InterPro" id="IPR048320">
    <property type="entry name" value="COG3_N"/>
</dbReference>
<feature type="compositionally biased region" description="Basic and acidic residues" evidence="6">
    <location>
        <begin position="324"/>
        <end position="365"/>
    </location>
</feature>
<gene>
    <name evidence="9" type="ORF">niasHT_023645</name>
</gene>
<dbReference type="Pfam" id="PF04136">
    <property type="entry name" value="COG3_N"/>
    <property type="match status" value="1"/>
</dbReference>
<dbReference type="AlphaFoldDB" id="A0ABD2JUC9"/>
<feature type="compositionally biased region" description="Acidic residues" evidence="6">
    <location>
        <begin position="313"/>
        <end position="323"/>
    </location>
</feature>
<dbReference type="InterPro" id="IPR046364">
    <property type="entry name" value="Exo70_C"/>
</dbReference>
<keyword evidence="10" id="KW-1185">Reference proteome</keyword>
<comment type="caution">
    <text evidence="9">The sequence shown here is derived from an EMBL/GenBank/DDBJ whole genome shotgun (WGS) entry which is preliminary data.</text>
</comment>
<evidence type="ECO:0000256" key="4">
    <source>
        <dbReference type="ARBA" id="ARBA00026169"/>
    </source>
</evidence>
<dbReference type="EMBL" id="JBICBT010000901">
    <property type="protein sequence ID" value="KAL3094212.1"/>
    <property type="molecule type" value="Genomic_DNA"/>
</dbReference>
<comment type="function">
    <text evidence="5">Component of the exocyst complex involved in the docking of exocytic vesicles with fusion sites on the plasma membrane.</text>
</comment>
<evidence type="ECO:0000313" key="9">
    <source>
        <dbReference type="EMBL" id="KAL3094212.1"/>
    </source>
</evidence>
<dbReference type="PANTHER" id="PTHR12542">
    <property type="entry name" value="EXOCYST COMPLEX PROTEIN EXO70"/>
    <property type="match status" value="1"/>
</dbReference>
<dbReference type="Proteomes" id="UP001620626">
    <property type="component" value="Unassembled WGS sequence"/>
</dbReference>
<dbReference type="Pfam" id="PF03081">
    <property type="entry name" value="Exo70_C"/>
    <property type="match status" value="1"/>
</dbReference>
<proteinExistence type="inferred from homology"/>
<feature type="region of interest" description="Disordered" evidence="6">
    <location>
        <begin position="258"/>
        <end position="278"/>
    </location>
</feature>
<dbReference type="Gene3D" id="1.20.1280.170">
    <property type="entry name" value="Exocyst complex component Exo70"/>
    <property type="match status" value="2"/>
</dbReference>
<feature type="domain" description="Conserved oligomeric Golgi complex subunit 3 N-terminal" evidence="8">
    <location>
        <begin position="40"/>
        <end position="142"/>
    </location>
</feature>
<dbReference type="PANTHER" id="PTHR12542:SF41">
    <property type="entry name" value="EXOCYST COMPLEX COMPONENT 7"/>
    <property type="match status" value="1"/>
</dbReference>
<evidence type="ECO:0000256" key="3">
    <source>
        <dbReference type="ARBA" id="ARBA00022483"/>
    </source>
</evidence>
<keyword evidence="3 5" id="KW-0268">Exocytosis</keyword>
<feature type="domain" description="Exocyst complex subunit Exo70 C-terminal" evidence="7">
    <location>
        <begin position="410"/>
        <end position="779"/>
    </location>
</feature>